<protein>
    <submittedName>
        <fullName evidence="2">Uncharacterized protein</fullName>
    </submittedName>
</protein>
<sequence length="145" mass="16492">MLDQEEMSIKSKRTKPRAIVSTKFEVFTYKTPYSVTTKKAIKKDKKGRETMEHEKEGVEKNKHGKGKPLGPILGFFLQLAEYVRGLDESVPEGSHSFLSFNVSVFSGLYGFFMLQKMFSRGGQSSRGNQGDHPWLIFQELIRIPG</sequence>
<dbReference type="EMBL" id="NBSK02000003">
    <property type="protein sequence ID" value="KAJ0219634.1"/>
    <property type="molecule type" value="Genomic_DNA"/>
</dbReference>
<reference evidence="2 3" key="1">
    <citation type="journal article" date="2017" name="Nat. Commun.">
        <title>Genome assembly with in vitro proximity ligation data and whole-genome triplication in lettuce.</title>
        <authorList>
            <person name="Reyes-Chin-Wo S."/>
            <person name="Wang Z."/>
            <person name="Yang X."/>
            <person name="Kozik A."/>
            <person name="Arikit S."/>
            <person name="Song C."/>
            <person name="Xia L."/>
            <person name="Froenicke L."/>
            <person name="Lavelle D.O."/>
            <person name="Truco M.J."/>
            <person name="Xia R."/>
            <person name="Zhu S."/>
            <person name="Xu C."/>
            <person name="Xu H."/>
            <person name="Xu X."/>
            <person name="Cox K."/>
            <person name="Korf I."/>
            <person name="Meyers B.C."/>
            <person name="Michelmore R.W."/>
        </authorList>
    </citation>
    <scope>NUCLEOTIDE SEQUENCE [LARGE SCALE GENOMIC DNA]</scope>
    <source>
        <strain evidence="3">cv. Salinas</strain>
        <tissue evidence="2">Seedlings</tissue>
    </source>
</reference>
<feature type="region of interest" description="Disordered" evidence="1">
    <location>
        <begin position="39"/>
        <end position="65"/>
    </location>
</feature>
<keyword evidence="3" id="KW-1185">Reference proteome</keyword>
<accession>A0A9R1XS05</accession>
<proteinExistence type="predicted"/>
<evidence type="ECO:0000313" key="2">
    <source>
        <dbReference type="EMBL" id="KAJ0219634.1"/>
    </source>
</evidence>
<evidence type="ECO:0000313" key="3">
    <source>
        <dbReference type="Proteomes" id="UP000235145"/>
    </source>
</evidence>
<evidence type="ECO:0000256" key="1">
    <source>
        <dbReference type="SAM" id="MobiDB-lite"/>
    </source>
</evidence>
<organism evidence="2 3">
    <name type="scientific">Lactuca sativa</name>
    <name type="common">Garden lettuce</name>
    <dbReference type="NCBI Taxonomy" id="4236"/>
    <lineage>
        <taxon>Eukaryota</taxon>
        <taxon>Viridiplantae</taxon>
        <taxon>Streptophyta</taxon>
        <taxon>Embryophyta</taxon>
        <taxon>Tracheophyta</taxon>
        <taxon>Spermatophyta</taxon>
        <taxon>Magnoliopsida</taxon>
        <taxon>eudicotyledons</taxon>
        <taxon>Gunneridae</taxon>
        <taxon>Pentapetalae</taxon>
        <taxon>asterids</taxon>
        <taxon>campanulids</taxon>
        <taxon>Asterales</taxon>
        <taxon>Asteraceae</taxon>
        <taxon>Cichorioideae</taxon>
        <taxon>Cichorieae</taxon>
        <taxon>Lactucinae</taxon>
        <taxon>Lactuca</taxon>
    </lineage>
</organism>
<gene>
    <name evidence="2" type="ORF">LSAT_V11C300152290</name>
</gene>
<dbReference type="AlphaFoldDB" id="A0A9R1XS05"/>
<dbReference type="Proteomes" id="UP000235145">
    <property type="component" value="Unassembled WGS sequence"/>
</dbReference>
<name>A0A9R1XS05_LACSA</name>
<comment type="caution">
    <text evidence="2">The sequence shown here is derived from an EMBL/GenBank/DDBJ whole genome shotgun (WGS) entry which is preliminary data.</text>
</comment>
<feature type="compositionally biased region" description="Basic and acidic residues" evidence="1">
    <location>
        <begin position="46"/>
        <end position="61"/>
    </location>
</feature>